<dbReference type="Proteomes" id="UP000294527">
    <property type="component" value="Unassembled WGS sequence"/>
</dbReference>
<evidence type="ECO:0000313" key="12">
    <source>
        <dbReference type="Proteomes" id="UP000294527"/>
    </source>
</evidence>
<proteinExistence type="inferred from homology"/>
<dbReference type="InterPro" id="IPR011990">
    <property type="entry name" value="TPR-like_helical_dom_sf"/>
</dbReference>
<evidence type="ECO:0000313" key="10">
    <source>
        <dbReference type="EMBL" id="TDA73531.1"/>
    </source>
</evidence>
<evidence type="ECO:0000313" key="9">
    <source>
        <dbReference type="EMBL" id="RGV75017.1"/>
    </source>
</evidence>
<dbReference type="InterPro" id="IPR033985">
    <property type="entry name" value="SusD-like_N"/>
</dbReference>
<evidence type="ECO:0000256" key="1">
    <source>
        <dbReference type="ARBA" id="ARBA00004442"/>
    </source>
</evidence>
<reference evidence="9 11" key="1">
    <citation type="submission" date="2018-08" db="EMBL/GenBank/DDBJ databases">
        <title>A genome reference for cultivated species of the human gut microbiota.</title>
        <authorList>
            <person name="Zou Y."/>
            <person name="Xue W."/>
            <person name="Luo G."/>
        </authorList>
    </citation>
    <scope>NUCLEOTIDE SEQUENCE [LARGE SCALE GENOMIC DNA]</scope>
    <source>
        <strain evidence="9 11">AF14-1AC</strain>
    </source>
</reference>
<evidence type="ECO:0000256" key="5">
    <source>
        <dbReference type="ARBA" id="ARBA00023237"/>
    </source>
</evidence>
<gene>
    <name evidence="9" type="ORF">DWW04_13515</name>
    <name evidence="10" type="ORF">E1I98_19525</name>
</gene>
<dbReference type="GO" id="GO:0009279">
    <property type="term" value="C:cell outer membrane"/>
    <property type="evidence" value="ECO:0007669"/>
    <property type="project" value="UniProtKB-SubCell"/>
</dbReference>
<dbReference type="PROSITE" id="PS51257">
    <property type="entry name" value="PROKAR_LIPOPROTEIN"/>
    <property type="match status" value="1"/>
</dbReference>
<protein>
    <submittedName>
        <fullName evidence="9">RagB/SusD family nutrient uptake outer membrane protein</fullName>
    </submittedName>
</protein>
<reference evidence="10 12" key="2">
    <citation type="journal article" date="2019" name="Nat. Microbiol.">
        <title>Genomic variation and strain-specific functional adaptation in the human gut microbiome during early life.</title>
        <authorList>
            <person name="Vatanen T."/>
            <person name="Plichta D.R."/>
            <person name="Somani J."/>
            <person name="Munch P.C."/>
            <person name="Arthur T.D."/>
            <person name="Hall A.B."/>
            <person name="Rudolf S."/>
            <person name="Oakeley E.J."/>
            <person name="Ke X."/>
            <person name="Young R.A."/>
            <person name="Haiser H.J."/>
            <person name="Kolde R."/>
            <person name="Yassour M."/>
            <person name="Luopajarvi K."/>
            <person name="Siljander H."/>
            <person name="Virtanen S.M."/>
            <person name="Ilonen J."/>
            <person name="Uibo R."/>
            <person name="Tillmann V."/>
            <person name="Mokurov S."/>
            <person name="Dorshakova N."/>
            <person name="Porter J.A."/>
            <person name="McHardy A.C."/>
            <person name="Lahdesmaki H."/>
            <person name="Vlamakis H."/>
            <person name="Huttenhower C."/>
            <person name="Knip M."/>
            <person name="Xavier R.J."/>
        </authorList>
    </citation>
    <scope>NUCLEOTIDE SEQUENCE [LARGE SCALE GENOMIC DNA]</scope>
    <source>
        <strain evidence="10 12">RJX1047</strain>
    </source>
</reference>
<dbReference type="InterPro" id="IPR012944">
    <property type="entry name" value="SusD_RagB_dom"/>
</dbReference>
<evidence type="ECO:0000256" key="4">
    <source>
        <dbReference type="ARBA" id="ARBA00023136"/>
    </source>
</evidence>
<dbReference type="Pfam" id="PF07980">
    <property type="entry name" value="SusD_RagB"/>
    <property type="match status" value="1"/>
</dbReference>
<evidence type="ECO:0000256" key="2">
    <source>
        <dbReference type="ARBA" id="ARBA00006275"/>
    </source>
</evidence>
<evidence type="ECO:0000256" key="3">
    <source>
        <dbReference type="ARBA" id="ARBA00022729"/>
    </source>
</evidence>
<keyword evidence="5" id="KW-0998">Cell outer membrane</keyword>
<comment type="caution">
    <text evidence="9">The sequence shown here is derived from an EMBL/GenBank/DDBJ whole genome shotgun (WGS) entry which is preliminary data.</text>
</comment>
<feature type="chain" id="PRO_5041547148" evidence="6">
    <location>
        <begin position="21"/>
        <end position="608"/>
    </location>
</feature>
<keyword evidence="3 6" id="KW-0732">Signal</keyword>
<dbReference type="EMBL" id="SLTU01000002">
    <property type="protein sequence ID" value="TDA73531.1"/>
    <property type="molecule type" value="Genomic_DNA"/>
</dbReference>
<dbReference type="Proteomes" id="UP000283678">
    <property type="component" value="Unassembled WGS sequence"/>
</dbReference>
<comment type="subcellular location">
    <subcellularLocation>
        <location evidence="1">Cell outer membrane</location>
    </subcellularLocation>
</comment>
<comment type="similarity">
    <text evidence="2">Belongs to the SusD family.</text>
</comment>
<keyword evidence="4" id="KW-0472">Membrane</keyword>
<organism evidence="9 11">
    <name type="scientific">Phocaeicola dorei</name>
    <dbReference type="NCBI Taxonomy" id="357276"/>
    <lineage>
        <taxon>Bacteria</taxon>
        <taxon>Pseudomonadati</taxon>
        <taxon>Bacteroidota</taxon>
        <taxon>Bacteroidia</taxon>
        <taxon>Bacteroidales</taxon>
        <taxon>Bacteroidaceae</taxon>
        <taxon>Phocaeicola</taxon>
    </lineage>
</organism>
<dbReference type="SUPFAM" id="SSF48452">
    <property type="entry name" value="TPR-like"/>
    <property type="match status" value="1"/>
</dbReference>
<feature type="domain" description="RagB/SusD" evidence="7">
    <location>
        <begin position="278"/>
        <end position="607"/>
    </location>
</feature>
<dbReference type="RefSeq" id="WP_118429201.1">
    <property type="nucleotide sequence ID" value="NZ_CP046424.1"/>
</dbReference>
<feature type="signal peptide" evidence="6">
    <location>
        <begin position="1"/>
        <end position="20"/>
    </location>
</feature>
<evidence type="ECO:0000259" key="7">
    <source>
        <dbReference type="Pfam" id="PF07980"/>
    </source>
</evidence>
<sequence length="608" mass="68568">MKTRNIFTKGLLLASVFAVSGCSSFLDEKDWSSQSAEEYYATAEGYESLINGAYSTLKSVYNTTNYFVLTQLGTDLGTQNDGTAPNALNQYTVDYANDNGTVYNQWKVLYESLKNVNAAIGRAATVVTKDQDIFDGIDKEVLAQRVAEAKFLRALYLFEIVKNWGQAPLILEEPTSPSTISQLNSGADFYQQILADLRDVMDSSLPMKQTSANYGRVSKAAAKHLRSLVYLTRGYQSYAEADDFKKAYDDAVDVIKNSGHTLLDDYAMVHRQANEENNEIIFNINFSAGAGWNNNIQTEFYLFVYREGWTDLGFSSIYCNDYASIMPTKYSYLLFDWKKDRRTEVTFMSPLNGNPATSIDGRAYGRNWFESTNGVNVAKGDTVIYFPVPGEDGYKQYTDAEKVAANNRGRFFYNYPEGSYADAGNDDYYKTGYQSFNAKSRAWLPVWKFKDCNTRYNSSGTVENGTRDIYLFRLAETYLIAAEAAVKMGDNSNALYYINQIRKRAMNNAPEGGMQEYTGTVTLDNVLDERALELYGEAPRWNDLQRTGKLAERVLKYNWDVTNITGGLIQTQLSETTFKSKYGLRPIPITWLNTLSNGQELGNNPGWE</sequence>
<evidence type="ECO:0000256" key="6">
    <source>
        <dbReference type="SAM" id="SignalP"/>
    </source>
</evidence>
<dbReference type="Gene3D" id="1.25.40.390">
    <property type="match status" value="1"/>
</dbReference>
<dbReference type="Pfam" id="PF14322">
    <property type="entry name" value="SusD-like_3"/>
    <property type="match status" value="1"/>
</dbReference>
<dbReference type="EMBL" id="QRZL01000013">
    <property type="protein sequence ID" value="RGV75017.1"/>
    <property type="molecule type" value="Genomic_DNA"/>
</dbReference>
<accession>A0A412Z509</accession>
<evidence type="ECO:0000313" key="11">
    <source>
        <dbReference type="Proteomes" id="UP000283678"/>
    </source>
</evidence>
<name>A0A412Z509_9BACT</name>
<feature type="domain" description="SusD-like N-terminal" evidence="8">
    <location>
        <begin position="25"/>
        <end position="231"/>
    </location>
</feature>
<evidence type="ECO:0000259" key="8">
    <source>
        <dbReference type="Pfam" id="PF14322"/>
    </source>
</evidence>
<dbReference type="AlphaFoldDB" id="A0A412Z509"/>